<dbReference type="SUPFAM" id="SSF140591">
    <property type="entry name" value="Type III secretion system domain"/>
    <property type="match status" value="1"/>
</dbReference>
<dbReference type="RefSeq" id="WP_166718796.1">
    <property type="nucleotide sequence ID" value="NZ_VWXC01000001.1"/>
</dbReference>
<reference evidence="2 3" key="1">
    <citation type="journal article" date="2019" name="bioRxiv">
        <title>Bacteria contribute to plant secondary compound degradation in a generalist herbivore system.</title>
        <authorList>
            <person name="Francoeur C.B."/>
            <person name="Khadempour L."/>
            <person name="Moreira-Soto R.D."/>
            <person name="Gotting K."/>
            <person name="Book A.J."/>
            <person name="Pinto-Tomas A.A."/>
            <person name="Keefover-Ring K."/>
            <person name="Currie C.R."/>
        </authorList>
    </citation>
    <scope>NUCLEOTIDE SEQUENCE [LARGE SCALE GENOMIC DNA]</scope>
    <source>
        <strain evidence="2">Al-1710</strain>
    </source>
</reference>
<gene>
    <name evidence="2" type="ORF">F3J37_01580</name>
</gene>
<sequence length="384" mass="43257">MNMHVHHPRRPHHPQLEENEALIESVVESKKKQDHQQPVHPIHQAKLQTEQAEHAAEGSLAQQIDQNRARIERQQQLNRAKKGGFLLRFTHIEQLSELLEGGRDEEQAERETRIRSILEKTPEREQLDALLQETDNDPASAYASLSLMAMNLEEGHQPQLLARIQAMLNQLVEQHGAEVSAGINTAHAFATFSTDKTQKKTLRKMYYEGVVGQQSSDSILDMLLAKFGVDGFLPALKTLQRALADDIASLAPSIPPMALRRLMNGLNDTQLLSNTIKEVTDFLTRIGQSFGGVKMSVDTMTRTLLGMCKNGFYSNQLLSLGLETIGDDSQRHPFYFNHLLRLIERLPENVWGDKGNHRDGAIKLVRTLNGELAQMEKNRLGHAL</sequence>
<evidence type="ECO:0000259" key="1">
    <source>
        <dbReference type="Pfam" id="PF07201"/>
    </source>
</evidence>
<dbReference type="InterPro" id="IPR010812">
    <property type="entry name" value="HrpJ-like"/>
</dbReference>
<organism evidence="2 3">
    <name type="scientific">Candidatus Pantoea communis</name>
    <dbReference type="NCBI Taxonomy" id="2608354"/>
    <lineage>
        <taxon>Bacteria</taxon>
        <taxon>Pseudomonadati</taxon>
        <taxon>Pseudomonadota</taxon>
        <taxon>Gammaproteobacteria</taxon>
        <taxon>Enterobacterales</taxon>
        <taxon>Erwiniaceae</taxon>
        <taxon>Pantoea</taxon>
    </lineage>
</organism>
<dbReference type="Gene3D" id="1.10.150.630">
    <property type="match status" value="1"/>
</dbReference>
<dbReference type="EMBL" id="VWXC01000001">
    <property type="protein sequence ID" value="NIG17369.1"/>
    <property type="molecule type" value="Genomic_DNA"/>
</dbReference>
<accession>A0ABX0RNQ8</accession>
<evidence type="ECO:0000313" key="3">
    <source>
        <dbReference type="Proteomes" id="UP001515780"/>
    </source>
</evidence>
<name>A0ABX0RNQ8_9GAMM</name>
<protein>
    <submittedName>
        <fullName evidence="2">YopN family type III secretion system gatekeeper subunit</fullName>
    </submittedName>
</protein>
<keyword evidence="3" id="KW-1185">Reference proteome</keyword>
<evidence type="ECO:0000313" key="2">
    <source>
        <dbReference type="EMBL" id="NIG17369.1"/>
    </source>
</evidence>
<dbReference type="InterPro" id="IPR013401">
    <property type="entry name" value="T3SS_LcrE"/>
</dbReference>
<dbReference type="Proteomes" id="UP001515780">
    <property type="component" value="Unassembled WGS sequence"/>
</dbReference>
<feature type="domain" description="Hypersensitivity response secretion-like HrpJ" evidence="1">
    <location>
        <begin position="92"/>
        <end position="227"/>
    </location>
</feature>
<comment type="caution">
    <text evidence="2">The sequence shown here is derived from an EMBL/GenBank/DDBJ whole genome shotgun (WGS) entry which is preliminary data.</text>
</comment>
<dbReference type="NCBIfam" id="TIGR02568">
    <property type="entry name" value="LcrE"/>
    <property type="match status" value="1"/>
</dbReference>
<proteinExistence type="predicted"/>
<dbReference type="Pfam" id="PF07201">
    <property type="entry name" value="HrpJ"/>
    <property type="match status" value="1"/>
</dbReference>